<dbReference type="CDD" id="cd04301">
    <property type="entry name" value="NAT_SF"/>
    <property type="match status" value="1"/>
</dbReference>
<keyword evidence="3" id="KW-1185">Reference proteome</keyword>
<organism evidence="2 3">
    <name type="scientific">Dreissena polymorpha</name>
    <name type="common">Zebra mussel</name>
    <name type="synonym">Mytilus polymorpha</name>
    <dbReference type="NCBI Taxonomy" id="45954"/>
    <lineage>
        <taxon>Eukaryota</taxon>
        <taxon>Metazoa</taxon>
        <taxon>Spiralia</taxon>
        <taxon>Lophotrochozoa</taxon>
        <taxon>Mollusca</taxon>
        <taxon>Bivalvia</taxon>
        <taxon>Autobranchia</taxon>
        <taxon>Heteroconchia</taxon>
        <taxon>Euheterodonta</taxon>
        <taxon>Imparidentia</taxon>
        <taxon>Neoheterodontei</taxon>
        <taxon>Myida</taxon>
        <taxon>Dreissenoidea</taxon>
        <taxon>Dreissenidae</taxon>
        <taxon>Dreissena</taxon>
    </lineage>
</organism>
<gene>
    <name evidence="2" type="ORF">DPMN_095693</name>
</gene>
<dbReference type="InterPro" id="IPR016181">
    <property type="entry name" value="Acyl_CoA_acyltransferase"/>
</dbReference>
<dbReference type="PANTHER" id="PTHR20905">
    <property type="entry name" value="N-ACETYLTRANSFERASE-RELATED"/>
    <property type="match status" value="1"/>
</dbReference>
<evidence type="ECO:0000313" key="3">
    <source>
        <dbReference type="Proteomes" id="UP000828390"/>
    </source>
</evidence>
<reference evidence="2" key="2">
    <citation type="submission" date="2020-11" db="EMBL/GenBank/DDBJ databases">
        <authorList>
            <person name="McCartney M.A."/>
            <person name="Auch B."/>
            <person name="Kono T."/>
            <person name="Mallez S."/>
            <person name="Becker A."/>
            <person name="Gohl D.M."/>
            <person name="Silverstein K.A.T."/>
            <person name="Koren S."/>
            <person name="Bechman K.B."/>
            <person name="Herman A."/>
            <person name="Abrahante J.E."/>
            <person name="Garbe J."/>
        </authorList>
    </citation>
    <scope>NUCLEOTIDE SEQUENCE</scope>
    <source>
        <strain evidence="2">Duluth1</strain>
        <tissue evidence="2">Whole animal</tissue>
    </source>
</reference>
<dbReference type="EMBL" id="JAIWYP010000003">
    <property type="protein sequence ID" value="KAH3853171.1"/>
    <property type="molecule type" value="Genomic_DNA"/>
</dbReference>
<dbReference type="Gene3D" id="3.40.630.30">
    <property type="match status" value="1"/>
</dbReference>
<name>A0A9D4R302_DREPO</name>
<feature type="domain" description="N-acetyltransferase" evidence="1">
    <location>
        <begin position="149"/>
        <end position="203"/>
    </location>
</feature>
<evidence type="ECO:0000259" key="1">
    <source>
        <dbReference type="Pfam" id="PF13508"/>
    </source>
</evidence>
<accession>A0A9D4R302</accession>
<dbReference type="InterPro" id="IPR000182">
    <property type="entry name" value="GNAT_dom"/>
</dbReference>
<dbReference type="AlphaFoldDB" id="A0A9D4R302"/>
<protein>
    <recommendedName>
        <fullName evidence="1">N-acetyltransferase domain-containing protein</fullName>
    </recommendedName>
</protein>
<sequence>MEGQNEYEYLKPREELETIVNEINNSLDLPDGLHIEISSTERTGALVDFLADHFIPDEPLSKSLGLVMNEEGKQWHVQRFSENLSILLIDDVTSDVVGVRTICTCRKNDKIPFEDTPDNTQWKIFQFLYHKREEMDVFKRFDVNVAFKLAHVAVRADYRRLGLATKLIEAALMFCSRSGLKKPCVTSEGTSPFTRNIYDKNGFDVLHTFYFDDYLINGDVVFKNMGDNLYTKIYAKQLTEL</sequence>
<dbReference type="Proteomes" id="UP000828390">
    <property type="component" value="Unassembled WGS sequence"/>
</dbReference>
<dbReference type="SUPFAM" id="SSF55729">
    <property type="entry name" value="Acyl-CoA N-acyltransferases (Nat)"/>
    <property type="match status" value="1"/>
</dbReference>
<reference evidence="2" key="1">
    <citation type="journal article" date="2019" name="bioRxiv">
        <title>The Genome of the Zebra Mussel, Dreissena polymorpha: A Resource for Invasive Species Research.</title>
        <authorList>
            <person name="McCartney M.A."/>
            <person name="Auch B."/>
            <person name="Kono T."/>
            <person name="Mallez S."/>
            <person name="Zhang Y."/>
            <person name="Obille A."/>
            <person name="Becker A."/>
            <person name="Abrahante J.E."/>
            <person name="Garbe J."/>
            <person name="Badalamenti J.P."/>
            <person name="Herman A."/>
            <person name="Mangelson H."/>
            <person name="Liachko I."/>
            <person name="Sullivan S."/>
            <person name="Sone E.D."/>
            <person name="Koren S."/>
            <person name="Silverstein K.A.T."/>
            <person name="Beckman K.B."/>
            <person name="Gohl D.M."/>
        </authorList>
    </citation>
    <scope>NUCLEOTIDE SEQUENCE</scope>
    <source>
        <strain evidence="2">Duluth1</strain>
        <tissue evidence="2">Whole animal</tissue>
    </source>
</reference>
<dbReference type="GO" id="GO:0008080">
    <property type="term" value="F:N-acetyltransferase activity"/>
    <property type="evidence" value="ECO:0007669"/>
    <property type="project" value="TreeGrafter"/>
</dbReference>
<evidence type="ECO:0000313" key="2">
    <source>
        <dbReference type="EMBL" id="KAH3853171.1"/>
    </source>
</evidence>
<comment type="caution">
    <text evidence="2">The sequence shown here is derived from an EMBL/GenBank/DDBJ whole genome shotgun (WGS) entry which is preliminary data.</text>
</comment>
<proteinExistence type="predicted"/>
<dbReference type="Pfam" id="PF13508">
    <property type="entry name" value="Acetyltransf_7"/>
    <property type="match status" value="1"/>
</dbReference>
<dbReference type="PANTHER" id="PTHR20905:SF1">
    <property type="entry name" value="AT07410P-RELATED"/>
    <property type="match status" value="1"/>
</dbReference>